<evidence type="ECO:0000313" key="1">
    <source>
        <dbReference type="EMBL" id="CAI4014984.1"/>
    </source>
</evidence>
<protein>
    <submittedName>
        <fullName evidence="1">Uncharacterized protein</fullName>
    </submittedName>
</protein>
<name>A0A9P1GL63_9DINO</name>
<proteinExistence type="predicted"/>
<dbReference type="Proteomes" id="UP001152797">
    <property type="component" value="Unassembled WGS sequence"/>
</dbReference>
<organism evidence="1">
    <name type="scientific">Cladocopium goreaui</name>
    <dbReference type="NCBI Taxonomy" id="2562237"/>
    <lineage>
        <taxon>Eukaryota</taxon>
        <taxon>Sar</taxon>
        <taxon>Alveolata</taxon>
        <taxon>Dinophyceae</taxon>
        <taxon>Suessiales</taxon>
        <taxon>Symbiodiniaceae</taxon>
        <taxon>Cladocopium</taxon>
    </lineage>
</organism>
<reference evidence="1" key="1">
    <citation type="submission" date="2022-10" db="EMBL/GenBank/DDBJ databases">
        <authorList>
            <person name="Chen Y."/>
            <person name="Dougan E. K."/>
            <person name="Chan C."/>
            <person name="Rhodes N."/>
            <person name="Thang M."/>
        </authorList>
    </citation>
    <scope>NUCLEOTIDE SEQUENCE</scope>
</reference>
<evidence type="ECO:0000313" key="2">
    <source>
        <dbReference type="EMBL" id="CAL1168359.1"/>
    </source>
</evidence>
<dbReference type="EMBL" id="CAMXCT030006511">
    <property type="protein sequence ID" value="CAL4802296.1"/>
    <property type="molecule type" value="Genomic_DNA"/>
</dbReference>
<sequence length="109" mass="12030">MTSEDPAPLPIKRAMCARTADWGQHSKWSRASTDLSSAAWKDNMLEVLELKANVKTYVQALNSSCEHSEQLPKYHQKVQKATCCGASSTWLGFPNQVALFTAEPTAEAM</sequence>
<dbReference type="AlphaFoldDB" id="A0A9P1GL63"/>
<keyword evidence="3" id="KW-1185">Reference proteome</keyword>
<comment type="caution">
    <text evidence="1">The sequence shown here is derived from an EMBL/GenBank/DDBJ whole genome shotgun (WGS) entry which is preliminary data.</text>
</comment>
<accession>A0A9P1GL63</accession>
<gene>
    <name evidence="1" type="ORF">C1SCF055_LOCUS39840</name>
</gene>
<evidence type="ECO:0000313" key="3">
    <source>
        <dbReference type="Proteomes" id="UP001152797"/>
    </source>
</evidence>
<dbReference type="EMBL" id="CAMXCT020006511">
    <property type="protein sequence ID" value="CAL1168359.1"/>
    <property type="molecule type" value="Genomic_DNA"/>
</dbReference>
<dbReference type="EMBL" id="CAMXCT010006511">
    <property type="protein sequence ID" value="CAI4014984.1"/>
    <property type="molecule type" value="Genomic_DNA"/>
</dbReference>
<reference evidence="2" key="2">
    <citation type="submission" date="2024-04" db="EMBL/GenBank/DDBJ databases">
        <authorList>
            <person name="Chen Y."/>
            <person name="Shah S."/>
            <person name="Dougan E. K."/>
            <person name="Thang M."/>
            <person name="Chan C."/>
        </authorList>
    </citation>
    <scope>NUCLEOTIDE SEQUENCE [LARGE SCALE GENOMIC DNA]</scope>
</reference>